<dbReference type="PRINTS" id="PR00385">
    <property type="entry name" value="P450"/>
</dbReference>
<evidence type="ECO:0000256" key="4">
    <source>
        <dbReference type="ARBA" id="ARBA00010617"/>
    </source>
</evidence>
<keyword evidence="6" id="KW-0812">Transmembrane</keyword>
<protein>
    <submittedName>
        <fullName evidence="14">Cytochrome P450</fullName>
    </submittedName>
</protein>
<dbReference type="InterPro" id="IPR002401">
    <property type="entry name" value="Cyt_P450_E_grp-I"/>
</dbReference>
<organism evidence="14 15">
    <name type="scientific">Acaromyces ingoldii</name>
    <dbReference type="NCBI Taxonomy" id="215250"/>
    <lineage>
        <taxon>Eukaryota</taxon>
        <taxon>Fungi</taxon>
        <taxon>Dikarya</taxon>
        <taxon>Basidiomycota</taxon>
        <taxon>Ustilaginomycotina</taxon>
        <taxon>Exobasidiomycetes</taxon>
        <taxon>Exobasidiales</taxon>
        <taxon>Cryptobasidiaceae</taxon>
        <taxon>Acaromyces</taxon>
    </lineage>
</organism>
<evidence type="ECO:0000256" key="7">
    <source>
        <dbReference type="ARBA" id="ARBA00022723"/>
    </source>
</evidence>
<proteinExistence type="inferred from homology"/>
<keyword evidence="5 13" id="KW-0349">Heme</keyword>
<dbReference type="GO" id="GO:0016705">
    <property type="term" value="F:oxidoreductase activity, acting on paired donors, with incorporation or reduction of molecular oxygen"/>
    <property type="evidence" value="ECO:0007669"/>
    <property type="project" value="InterPro"/>
</dbReference>
<dbReference type="GO" id="GO:0004497">
    <property type="term" value="F:monooxygenase activity"/>
    <property type="evidence" value="ECO:0007669"/>
    <property type="project" value="UniProtKB-KW"/>
</dbReference>
<comment type="similarity">
    <text evidence="4">Belongs to the cytochrome P450 family.</text>
</comment>
<evidence type="ECO:0000256" key="13">
    <source>
        <dbReference type="PIRSR" id="PIRSR602401-1"/>
    </source>
</evidence>
<dbReference type="RefSeq" id="XP_025375202.1">
    <property type="nucleotide sequence ID" value="XM_025523309.1"/>
</dbReference>
<dbReference type="CDD" id="cd11065">
    <property type="entry name" value="CYP64-like"/>
    <property type="match status" value="1"/>
</dbReference>
<dbReference type="PANTHER" id="PTHR46300:SF2">
    <property type="entry name" value="CYTOCHROME P450 MONOOXYGENASE ALNH-RELATED"/>
    <property type="match status" value="1"/>
</dbReference>
<evidence type="ECO:0000256" key="2">
    <source>
        <dbReference type="ARBA" id="ARBA00004370"/>
    </source>
</evidence>
<reference evidence="14 15" key="1">
    <citation type="journal article" date="2018" name="Mol. Biol. Evol.">
        <title>Broad Genomic Sampling Reveals a Smut Pathogenic Ancestry of the Fungal Clade Ustilaginomycotina.</title>
        <authorList>
            <person name="Kijpornyongpan T."/>
            <person name="Mondo S.J."/>
            <person name="Barry K."/>
            <person name="Sandor L."/>
            <person name="Lee J."/>
            <person name="Lipzen A."/>
            <person name="Pangilinan J."/>
            <person name="LaButti K."/>
            <person name="Hainaut M."/>
            <person name="Henrissat B."/>
            <person name="Grigoriev I.V."/>
            <person name="Spatafora J.W."/>
            <person name="Aime M.C."/>
        </authorList>
    </citation>
    <scope>NUCLEOTIDE SEQUENCE [LARGE SCALE GENOMIC DNA]</scope>
    <source>
        <strain evidence="14 15">MCA 4198</strain>
    </source>
</reference>
<evidence type="ECO:0000313" key="14">
    <source>
        <dbReference type="EMBL" id="PWN88004.1"/>
    </source>
</evidence>
<evidence type="ECO:0000256" key="8">
    <source>
        <dbReference type="ARBA" id="ARBA00022989"/>
    </source>
</evidence>
<name>A0A316YGN3_9BASI</name>
<evidence type="ECO:0000256" key="1">
    <source>
        <dbReference type="ARBA" id="ARBA00001971"/>
    </source>
</evidence>
<keyword evidence="9" id="KW-0560">Oxidoreductase</keyword>
<dbReference type="GO" id="GO:0016020">
    <property type="term" value="C:membrane"/>
    <property type="evidence" value="ECO:0007669"/>
    <property type="project" value="UniProtKB-SubCell"/>
</dbReference>
<dbReference type="InterPro" id="IPR036396">
    <property type="entry name" value="Cyt_P450_sf"/>
</dbReference>
<dbReference type="InterPro" id="IPR050364">
    <property type="entry name" value="Cytochrome_P450_fung"/>
</dbReference>
<keyword evidence="11" id="KW-0503">Monooxygenase</keyword>
<dbReference type="Pfam" id="PF00067">
    <property type="entry name" value="p450"/>
    <property type="match status" value="1"/>
</dbReference>
<dbReference type="PRINTS" id="PR00463">
    <property type="entry name" value="EP450I"/>
</dbReference>
<keyword evidence="15" id="KW-1185">Reference proteome</keyword>
<keyword evidence="8" id="KW-1133">Transmembrane helix</keyword>
<gene>
    <name evidence="14" type="ORF">FA10DRAFT_276298</name>
</gene>
<evidence type="ECO:0000256" key="3">
    <source>
        <dbReference type="ARBA" id="ARBA00005179"/>
    </source>
</evidence>
<accession>A0A316YGN3</accession>
<dbReference type="GeneID" id="37045225"/>
<dbReference type="InterPro" id="IPR001128">
    <property type="entry name" value="Cyt_P450"/>
</dbReference>
<sequence>MDHLAASFHGTTTLLHNASQPAGTSAESNTSLSSSIITNVKNVRLPPGPRQWPLIGNIGQVNPSRQHPQFLQWAKQYGAIFRLRFGSNEFVVLNTAQAAVDLLDRRSAKYSSRAGPHFAHDLMSAGQRMVFLPYASEWKVARASLHPYLMGTKSRSYRVVQEHESAVLMGDLLRHTRTMQKQLADGSFKTATRHEDGWEAHVRRYTTSVVLNITYGKRITSAYDNPSLHKIYDILANFALVGQPGRNPCDDFPLLRKLPDWLSPWRAEALRLHKWEMQLWGGFMDQLKGEREALTSVKSYVNDMLEDRERNGDGFDGEGLGLNEKGLMSDTLLAYTAATVLEAGSDTTASSVYFFVLACLNDPEIMRKLKAEIDAAVPASTLPAFEHIEGLPYLRSCVKETLRRRPPTIMGIPHRVTQDDIYDGMLIKKDSIVIGNVWAMHMDPVRYPEPERFMPERFMGDSLSAAQSAATMDASRRDHYAFGWGRRVCQGMHIAEASLLIIFARLAWAFDLQAPPVEKEPLKSIHEESTYTDGFVSQTNPYTCLFVPRHAGVTRVLASAYDDAQLFWAEQNREGDTRDGPV</sequence>
<keyword evidence="12" id="KW-0472">Membrane</keyword>
<dbReference type="PANTHER" id="PTHR46300">
    <property type="entry name" value="P450, PUTATIVE (EUROFUNG)-RELATED-RELATED"/>
    <property type="match status" value="1"/>
</dbReference>
<dbReference type="InParanoid" id="A0A316YGN3"/>
<comment type="pathway">
    <text evidence="3">Secondary metabolite biosynthesis.</text>
</comment>
<comment type="subcellular location">
    <subcellularLocation>
        <location evidence="2">Membrane</location>
    </subcellularLocation>
</comment>
<dbReference type="OrthoDB" id="1470350at2759"/>
<dbReference type="SUPFAM" id="SSF48264">
    <property type="entry name" value="Cytochrome P450"/>
    <property type="match status" value="1"/>
</dbReference>
<dbReference type="Gene3D" id="1.10.630.10">
    <property type="entry name" value="Cytochrome P450"/>
    <property type="match status" value="1"/>
</dbReference>
<dbReference type="EMBL" id="KZ819639">
    <property type="protein sequence ID" value="PWN88004.1"/>
    <property type="molecule type" value="Genomic_DNA"/>
</dbReference>
<evidence type="ECO:0000256" key="11">
    <source>
        <dbReference type="ARBA" id="ARBA00023033"/>
    </source>
</evidence>
<dbReference type="Proteomes" id="UP000245768">
    <property type="component" value="Unassembled WGS sequence"/>
</dbReference>
<keyword evidence="7 13" id="KW-0479">Metal-binding</keyword>
<keyword evidence="10 13" id="KW-0408">Iron</keyword>
<evidence type="ECO:0000256" key="5">
    <source>
        <dbReference type="ARBA" id="ARBA00022617"/>
    </source>
</evidence>
<dbReference type="GO" id="GO:0005506">
    <property type="term" value="F:iron ion binding"/>
    <property type="evidence" value="ECO:0007669"/>
    <property type="project" value="InterPro"/>
</dbReference>
<evidence type="ECO:0000256" key="6">
    <source>
        <dbReference type="ARBA" id="ARBA00022692"/>
    </source>
</evidence>
<comment type="cofactor">
    <cofactor evidence="1 13">
        <name>heme</name>
        <dbReference type="ChEBI" id="CHEBI:30413"/>
    </cofactor>
</comment>
<evidence type="ECO:0000256" key="12">
    <source>
        <dbReference type="ARBA" id="ARBA00023136"/>
    </source>
</evidence>
<dbReference type="AlphaFoldDB" id="A0A316YGN3"/>
<dbReference type="GO" id="GO:0020037">
    <property type="term" value="F:heme binding"/>
    <property type="evidence" value="ECO:0007669"/>
    <property type="project" value="InterPro"/>
</dbReference>
<feature type="binding site" description="axial binding residue" evidence="13">
    <location>
        <position position="489"/>
    </location>
    <ligand>
        <name>heme</name>
        <dbReference type="ChEBI" id="CHEBI:30413"/>
    </ligand>
    <ligandPart>
        <name>Fe</name>
        <dbReference type="ChEBI" id="CHEBI:18248"/>
    </ligandPart>
</feature>
<dbReference type="STRING" id="215250.A0A316YGN3"/>
<evidence type="ECO:0000256" key="9">
    <source>
        <dbReference type="ARBA" id="ARBA00023002"/>
    </source>
</evidence>
<evidence type="ECO:0000313" key="15">
    <source>
        <dbReference type="Proteomes" id="UP000245768"/>
    </source>
</evidence>
<evidence type="ECO:0000256" key="10">
    <source>
        <dbReference type="ARBA" id="ARBA00023004"/>
    </source>
</evidence>